<comment type="caution">
    <text evidence="3">The sequence shown here is derived from an EMBL/GenBank/DDBJ whole genome shotgun (WGS) entry which is preliminary data.</text>
</comment>
<reference evidence="4" key="1">
    <citation type="submission" date="2024-06" db="EMBL/GenBank/DDBJ databases">
        <title>Multi-omics analyses provide insights into the biosynthesis of the anticancer antibiotic pleurotin in Hohenbuehelia grisea.</title>
        <authorList>
            <person name="Weaver J.A."/>
            <person name="Alberti F."/>
        </authorList>
    </citation>
    <scope>NUCLEOTIDE SEQUENCE [LARGE SCALE GENOMIC DNA]</scope>
    <source>
        <strain evidence="4">T-177</strain>
    </source>
</reference>
<feature type="compositionally biased region" description="Polar residues" evidence="1">
    <location>
        <begin position="781"/>
        <end position="794"/>
    </location>
</feature>
<dbReference type="InterPro" id="IPR050302">
    <property type="entry name" value="Rab_GAP_TBC_domain"/>
</dbReference>
<dbReference type="PANTHER" id="PTHR47219:SF20">
    <property type="entry name" value="TBC1 DOMAIN FAMILY MEMBER 2B"/>
    <property type="match status" value="1"/>
</dbReference>
<feature type="compositionally biased region" description="Basic and acidic residues" evidence="1">
    <location>
        <begin position="350"/>
        <end position="359"/>
    </location>
</feature>
<feature type="region of interest" description="Disordered" evidence="1">
    <location>
        <begin position="561"/>
        <end position="648"/>
    </location>
</feature>
<organism evidence="3 4">
    <name type="scientific">Hohenbuehelia grisea</name>
    <dbReference type="NCBI Taxonomy" id="104357"/>
    <lineage>
        <taxon>Eukaryota</taxon>
        <taxon>Fungi</taxon>
        <taxon>Dikarya</taxon>
        <taxon>Basidiomycota</taxon>
        <taxon>Agaricomycotina</taxon>
        <taxon>Agaricomycetes</taxon>
        <taxon>Agaricomycetidae</taxon>
        <taxon>Agaricales</taxon>
        <taxon>Pleurotineae</taxon>
        <taxon>Pleurotaceae</taxon>
        <taxon>Hohenbuehelia</taxon>
    </lineage>
</organism>
<dbReference type="Gene3D" id="1.10.8.270">
    <property type="entry name" value="putative rabgap domain of human tbc1 domain family member 14 like domains"/>
    <property type="match status" value="1"/>
</dbReference>
<dbReference type="InterPro" id="IPR035969">
    <property type="entry name" value="Rab-GAP_TBC_sf"/>
</dbReference>
<dbReference type="SMART" id="SM00164">
    <property type="entry name" value="TBC"/>
    <property type="match status" value="1"/>
</dbReference>
<accession>A0ABR3IQ01</accession>
<name>A0ABR3IQ01_9AGAR</name>
<dbReference type="Gene3D" id="1.10.472.80">
    <property type="entry name" value="Ypt/Rab-GAP domain of gyp1p, domain 3"/>
    <property type="match status" value="1"/>
</dbReference>
<feature type="compositionally biased region" description="Low complexity" evidence="1">
    <location>
        <begin position="626"/>
        <end position="641"/>
    </location>
</feature>
<feature type="compositionally biased region" description="Low complexity" evidence="1">
    <location>
        <begin position="278"/>
        <end position="287"/>
    </location>
</feature>
<evidence type="ECO:0000256" key="1">
    <source>
        <dbReference type="SAM" id="MobiDB-lite"/>
    </source>
</evidence>
<evidence type="ECO:0000259" key="2">
    <source>
        <dbReference type="PROSITE" id="PS50086"/>
    </source>
</evidence>
<dbReference type="Proteomes" id="UP001556367">
    <property type="component" value="Unassembled WGS sequence"/>
</dbReference>
<feature type="region of interest" description="Disordered" evidence="1">
    <location>
        <begin position="390"/>
        <end position="423"/>
    </location>
</feature>
<protein>
    <recommendedName>
        <fullName evidence="2">Rab-GAP TBC domain-containing protein</fullName>
    </recommendedName>
</protein>
<feature type="compositionally biased region" description="Polar residues" evidence="1">
    <location>
        <begin position="817"/>
        <end position="838"/>
    </location>
</feature>
<sequence>MANHLKTPVHSHPLSADETPSSSRRRHRTEGTEANSNNARPSTNYFTLKAQQELDSNWDGSVRGYGKADKGKSLERPSRTPSSSSLAVMWDKPPPVFIVGSPRDSTPTPFRGTPALKHAELPILDDVIPSELSPSSINTVLTTNWHECSDEDIQASISQLGPSDSASDVLPHPYHSALRVLSSALSHMNQVRLELEATKRELQEKETSRKARTAQLVREFQPSERDIARRVLQSVFTDDDEDKHRVQRQTSFISLRESLSEAILDQVPHARPAGEQLSPIPSSPAAASREDLSTPTPADQDNESLQTVEELAGPPTIVPQRTKSDRPGIGDWMGTWWSKGKPRPPLAGDETVKDLKTNDASEGTAVPHPRPRRRSAKSVFGTLGISILNPGLPSGKKRPAIVPVSDAESETPDQPSRAPSVTVSTVSSPMHTTFAPTLAAPQLTTSLDEATTSIMVPSASSDPPVCLQQGSSLRAIANATRVMTTDAASVLHDQGRETGPLIARLAFELIKNARDDGLVFRDRKDRPKLEQSQSGGEISIGPMATLSPVNGVDVTSSLTRALAGQVSSPVRKSKSRTGGSTLLISPGFASPSLFGSFMGQQSRRPSGPGDKSSSAVPEPPALTNNARSSSSAALSASAPGAPHKPASVPLESIIPATAKPPTQYLSRMHSPLTARNFRFSIPLPDSATKRLSVSQSAQLLTDRYGFMYDVSQYDVLLLIRARECGNTAPACLTGVKIADREEDNSWPDDADTDGRSTCKEEIEIVKEKCDCDGETDVRSLGSPSTHSVTGSPDPSSEVPYPTSVKSRSSSKSRRRSLNTVSSIVNHQQSPSHNSTTSVLSINADTPRHACANTIRRLLEELTTIHDKRQAAKRKEWDIFVKQRNKRGRADGYGAANSGTVSKAATVGGTAAAILGLGTADEEEELAHSEGLIGFAQLGLPASREDRREFDRLIRNGIPLAYRSKVWLECSGALEMKEPGLFQDLLVEAEGDSGGVAAEIEKDVGRTMPLNVFFGGDGAGVDKLRRVLIAYSRRNPSVGYCQGMNLVASTLLLVYADEEDAFWALAAIVEKILPEDFFSPSLLPSQACPLVLADYVREQTPKLHAHLADFGIDLPAICFSWFLSLFTDCLPVETLFRVWDVFLMDGLDVLFRVALAILRSNEQELLQCDSTPAVYVALENLPTRMWEPDKLLQLEADLHATLGHSDLVARREAHVAALLAQGPPS</sequence>
<dbReference type="EMBL" id="JASNQZ010000018">
    <property type="protein sequence ID" value="KAL0945356.1"/>
    <property type="molecule type" value="Genomic_DNA"/>
</dbReference>
<feature type="region of interest" description="Disordered" evidence="1">
    <location>
        <begin position="774"/>
        <end position="838"/>
    </location>
</feature>
<feature type="region of interest" description="Disordered" evidence="1">
    <location>
        <begin position="521"/>
        <end position="546"/>
    </location>
</feature>
<dbReference type="SUPFAM" id="SSF47923">
    <property type="entry name" value="Ypt/Rab-GAP domain of gyp1p"/>
    <property type="match status" value="2"/>
</dbReference>
<evidence type="ECO:0000313" key="3">
    <source>
        <dbReference type="EMBL" id="KAL0945356.1"/>
    </source>
</evidence>
<feature type="domain" description="Rab-GAP TBC" evidence="2">
    <location>
        <begin position="956"/>
        <end position="1145"/>
    </location>
</feature>
<feature type="region of interest" description="Disordered" evidence="1">
    <location>
        <begin position="272"/>
        <end position="374"/>
    </location>
</feature>
<gene>
    <name evidence="3" type="ORF">HGRIS_000854</name>
</gene>
<dbReference type="InterPro" id="IPR000195">
    <property type="entry name" value="Rab-GAP-TBC_dom"/>
</dbReference>
<feature type="region of interest" description="Disordered" evidence="1">
    <location>
        <begin position="1"/>
        <end position="87"/>
    </location>
</feature>
<dbReference type="Pfam" id="PF00566">
    <property type="entry name" value="RabGAP-TBC"/>
    <property type="match status" value="1"/>
</dbReference>
<dbReference type="PANTHER" id="PTHR47219">
    <property type="entry name" value="RAB GTPASE-ACTIVATING PROTEIN 1-LIKE"/>
    <property type="match status" value="1"/>
</dbReference>
<feature type="compositionally biased region" description="Polar residues" evidence="1">
    <location>
        <begin position="293"/>
        <end position="307"/>
    </location>
</feature>
<feature type="compositionally biased region" description="Polar residues" evidence="1">
    <location>
        <begin position="561"/>
        <end position="583"/>
    </location>
</feature>
<dbReference type="PROSITE" id="PS50086">
    <property type="entry name" value="TBC_RABGAP"/>
    <property type="match status" value="1"/>
</dbReference>
<feature type="compositionally biased region" description="Basic and acidic residues" evidence="1">
    <location>
        <begin position="66"/>
        <end position="78"/>
    </location>
</feature>
<feature type="compositionally biased region" description="Polar residues" evidence="1">
    <location>
        <begin position="32"/>
        <end position="59"/>
    </location>
</feature>
<keyword evidence="4" id="KW-1185">Reference proteome</keyword>
<proteinExistence type="predicted"/>
<evidence type="ECO:0000313" key="4">
    <source>
        <dbReference type="Proteomes" id="UP001556367"/>
    </source>
</evidence>